<sequence>MRPGPRYLSTLPEVHALVATVLQAGAFAFDVETLGVLEHHPDLEEFVEQQVRKHVLGLKTTSESVIERTRSTKVEAMTKSIALDPH</sequence>
<proteinExistence type="predicted"/>
<reference evidence="1" key="1">
    <citation type="submission" date="2018-05" db="EMBL/GenBank/DDBJ databases">
        <authorList>
            <person name="Lanie J.A."/>
            <person name="Ng W.-L."/>
            <person name="Kazmierczak K.M."/>
            <person name="Andrzejewski T.M."/>
            <person name="Davidsen T.M."/>
            <person name="Wayne K.J."/>
            <person name="Tettelin H."/>
            <person name="Glass J.I."/>
            <person name="Rusch D."/>
            <person name="Podicherti R."/>
            <person name="Tsui H.-C.T."/>
            <person name="Winkler M.E."/>
        </authorList>
    </citation>
    <scope>NUCLEOTIDE SEQUENCE</scope>
</reference>
<protein>
    <submittedName>
        <fullName evidence="1">Uncharacterized protein</fullName>
    </submittedName>
</protein>
<dbReference type="EMBL" id="UINC01212733">
    <property type="protein sequence ID" value="SVE37189.1"/>
    <property type="molecule type" value="Genomic_DNA"/>
</dbReference>
<dbReference type="AlphaFoldDB" id="A0A383CYU4"/>
<accession>A0A383CYU4</accession>
<gene>
    <name evidence="1" type="ORF">METZ01_LOCUS490043</name>
</gene>
<feature type="non-terminal residue" evidence="1">
    <location>
        <position position="86"/>
    </location>
</feature>
<organism evidence="1">
    <name type="scientific">marine metagenome</name>
    <dbReference type="NCBI Taxonomy" id="408172"/>
    <lineage>
        <taxon>unclassified sequences</taxon>
        <taxon>metagenomes</taxon>
        <taxon>ecological metagenomes</taxon>
    </lineage>
</organism>
<name>A0A383CYU4_9ZZZZ</name>
<evidence type="ECO:0000313" key="1">
    <source>
        <dbReference type="EMBL" id="SVE37189.1"/>
    </source>
</evidence>